<dbReference type="EMBL" id="AM920435">
    <property type="protein sequence ID" value="CAP85712.1"/>
    <property type="molecule type" value="Genomic_DNA"/>
</dbReference>
<keyword evidence="2" id="KW-1185">Reference proteome</keyword>
<dbReference type="VEuPathDB" id="FungiDB:PCH_Pc20g03830"/>
<evidence type="ECO:0000313" key="1">
    <source>
        <dbReference type="EMBL" id="CAP85712.1"/>
    </source>
</evidence>
<proteinExistence type="predicted"/>
<protein>
    <submittedName>
        <fullName evidence="1">Uncharacterized protein</fullName>
    </submittedName>
</protein>
<dbReference type="AlphaFoldDB" id="B6HH53"/>
<name>B6HH53_PENRW</name>
<reference evidence="1 2" key="1">
    <citation type="journal article" date="2008" name="Nat. Biotechnol.">
        <title>Genome sequencing and analysis of the filamentous fungus Penicillium chrysogenum.</title>
        <authorList>
            <person name="van den Berg M.A."/>
            <person name="Albang R."/>
            <person name="Albermann K."/>
            <person name="Badger J.H."/>
            <person name="Daran J.-M."/>
            <person name="Driessen A.J.M."/>
            <person name="Garcia-Estrada C."/>
            <person name="Fedorova N.D."/>
            <person name="Harris D.M."/>
            <person name="Heijne W.H.M."/>
            <person name="Joardar V.S."/>
            <person name="Kiel J.A.K.W."/>
            <person name="Kovalchuk A."/>
            <person name="Martin J.F."/>
            <person name="Nierman W.C."/>
            <person name="Nijland J.G."/>
            <person name="Pronk J.T."/>
            <person name="Roubos J.A."/>
            <person name="van der Klei I.J."/>
            <person name="van Peij N.N.M.E."/>
            <person name="Veenhuis M."/>
            <person name="von Doehren H."/>
            <person name="Wagner C."/>
            <person name="Wortman J.R."/>
            <person name="Bovenberg R.A.L."/>
        </authorList>
    </citation>
    <scope>NUCLEOTIDE SEQUENCE [LARGE SCALE GENOMIC DNA]</scope>
    <source>
        <strain evidence="2">ATCC 28089 / DSM 1075 / NRRL 1951 / Wisconsin 54-1255</strain>
    </source>
</reference>
<evidence type="ECO:0000313" key="2">
    <source>
        <dbReference type="Proteomes" id="UP000000724"/>
    </source>
</evidence>
<gene>
    <name evidence="1" type="ORF">Pc20g03830</name>
    <name evidence="1" type="ORF">PCH_Pc20g03830</name>
</gene>
<accession>B6HH53</accession>
<organism evidence="1 2">
    <name type="scientific">Penicillium rubens (strain ATCC 28089 / DSM 1075 / NRRL 1951 / Wisconsin 54-1255)</name>
    <name type="common">Penicillium chrysogenum</name>
    <dbReference type="NCBI Taxonomy" id="500485"/>
    <lineage>
        <taxon>Eukaryota</taxon>
        <taxon>Fungi</taxon>
        <taxon>Dikarya</taxon>
        <taxon>Ascomycota</taxon>
        <taxon>Pezizomycotina</taxon>
        <taxon>Eurotiomycetes</taxon>
        <taxon>Eurotiomycetidae</taxon>
        <taxon>Eurotiales</taxon>
        <taxon>Aspergillaceae</taxon>
        <taxon>Penicillium</taxon>
        <taxon>Penicillium chrysogenum species complex</taxon>
    </lineage>
</organism>
<dbReference type="Proteomes" id="UP000000724">
    <property type="component" value="Contig Pc00c20"/>
</dbReference>
<sequence>MGERCALVDLWGKFSARQVTNCLLQVFPFEILLRQLPSLQKYRFITPSPLLNLEPPSPRKERVARADGRCGVRLLNYHRTSSTAIESYLPFPDYATRPTTVIRD</sequence>
<dbReference type="HOGENOM" id="CLU_2250958_0_0_1"/>